<evidence type="ECO:0000313" key="10">
    <source>
        <dbReference type="Proteomes" id="UP000799444"/>
    </source>
</evidence>
<dbReference type="Pfam" id="PF00067">
    <property type="entry name" value="p450"/>
    <property type="match status" value="1"/>
</dbReference>
<evidence type="ECO:0000256" key="2">
    <source>
        <dbReference type="ARBA" id="ARBA00010617"/>
    </source>
</evidence>
<keyword evidence="6 8" id="KW-0408">Iron</keyword>
<protein>
    <submittedName>
        <fullName evidence="9">Cytochrome P450</fullName>
    </submittedName>
</protein>
<organism evidence="9 10">
    <name type="scientific">Polyplosphaeria fusca</name>
    <dbReference type="NCBI Taxonomy" id="682080"/>
    <lineage>
        <taxon>Eukaryota</taxon>
        <taxon>Fungi</taxon>
        <taxon>Dikarya</taxon>
        <taxon>Ascomycota</taxon>
        <taxon>Pezizomycotina</taxon>
        <taxon>Dothideomycetes</taxon>
        <taxon>Pleosporomycetidae</taxon>
        <taxon>Pleosporales</taxon>
        <taxon>Tetraplosphaeriaceae</taxon>
        <taxon>Polyplosphaeria</taxon>
    </lineage>
</organism>
<dbReference type="EMBL" id="ML996430">
    <property type="protein sequence ID" value="KAF2726588.1"/>
    <property type="molecule type" value="Genomic_DNA"/>
</dbReference>
<evidence type="ECO:0000313" key="9">
    <source>
        <dbReference type="EMBL" id="KAF2726588.1"/>
    </source>
</evidence>
<evidence type="ECO:0000256" key="8">
    <source>
        <dbReference type="PIRSR" id="PIRSR602401-1"/>
    </source>
</evidence>
<dbReference type="InterPro" id="IPR001128">
    <property type="entry name" value="Cyt_P450"/>
</dbReference>
<dbReference type="GO" id="GO:0020037">
    <property type="term" value="F:heme binding"/>
    <property type="evidence" value="ECO:0007669"/>
    <property type="project" value="InterPro"/>
</dbReference>
<comment type="cofactor">
    <cofactor evidence="1 8">
        <name>heme</name>
        <dbReference type="ChEBI" id="CHEBI:30413"/>
    </cofactor>
</comment>
<evidence type="ECO:0000256" key="1">
    <source>
        <dbReference type="ARBA" id="ARBA00001971"/>
    </source>
</evidence>
<sequence length="141" mass="15947">MNPYGGSESRRQVLPDGIRIKDDVLPPGSIIGGDVYTIHHNPEIFPDPFRFQPERWIVGNGVTAEDVKAREGAVFTFSYGVRSCPVKGLARMELAVTMARLIFQYDFRSVPGDTEGQGNHEMGWGGGRQKTQFQVWDYRKW</sequence>
<dbReference type="InterPro" id="IPR036396">
    <property type="entry name" value="Cyt_P450_sf"/>
</dbReference>
<dbReference type="GO" id="GO:0016705">
    <property type="term" value="F:oxidoreductase activity, acting on paired donors, with incorporation or reduction of molecular oxygen"/>
    <property type="evidence" value="ECO:0007669"/>
    <property type="project" value="InterPro"/>
</dbReference>
<dbReference type="GO" id="GO:0005506">
    <property type="term" value="F:iron ion binding"/>
    <property type="evidence" value="ECO:0007669"/>
    <property type="project" value="InterPro"/>
</dbReference>
<comment type="similarity">
    <text evidence="2">Belongs to the cytochrome P450 family.</text>
</comment>
<dbReference type="Gene3D" id="1.10.630.10">
    <property type="entry name" value="Cytochrome P450"/>
    <property type="match status" value="1"/>
</dbReference>
<proteinExistence type="inferred from homology"/>
<evidence type="ECO:0000256" key="5">
    <source>
        <dbReference type="ARBA" id="ARBA00023002"/>
    </source>
</evidence>
<dbReference type="PANTHER" id="PTHR24305">
    <property type="entry name" value="CYTOCHROME P450"/>
    <property type="match status" value="1"/>
</dbReference>
<keyword evidence="5" id="KW-0560">Oxidoreductase</keyword>
<gene>
    <name evidence="9" type="ORF">EJ04DRAFT_598927</name>
</gene>
<keyword evidence="10" id="KW-1185">Reference proteome</keyword>
<name>A0A9P4QG00_9PLEO</name>
<dbReference type="GO" id="GO:0004497">
    <property type="term" value="F:monooxygenase activity"/>
    <property type="evidence" value="ECO:0007669"/>
    <property type="project" value="UniProtKB-KW"/>
</dbReference>
<comment type="caution">
    <text evidence="9">The sequence shown here is derived from an EMBL/GenBank/DDBJ whole genome shotgun (WGS) entry which is preliminary data.</text>
</comment>
<accession>A0A9P4QG00</accession>
<dbReference type="Proteomes" id="UP000799444">
    <property type="component" value="Unassembled WGS sequence"/>
</dbReference>
<dbReference type="OrthoDB" id="1470350at2759"/>
<evidence type="ECO:0000256" key="7">
    <source>
        <dbReference type="ARBA" id="ARBA00023033"/>
    </source>
</evidence>
<keyword evidence="4 8" id="KW-0479">Metal-binding</keyword>
<dbReference type="PANTHER" id="PTHR24305:SF237">
    <property type="entry name" value="CYTOCHROME P450 MONOOXYGENASE ATNE-RELATED"/>
    <property type="match status" value="1"/>
</dbReference>
<feature type="binding site" description="axial binding residue" evidence="8">
    <location>
        <position position="84"/>
    </location>
    <ligand>
        <name>heme</name>
        <dbReference type="ChEBI" id="CHEBI:30413"/>
    </ligand>
    <ligandPart>
        <name>Fe</name>
        <dbReference type="ChEBI" id="CHEBI:18248"/>
    </ligandPart>
</feature>
<dbReference type="AlphaFoldDB" id="A0A9P4QG00"/>
<dbReference type="InterPro" id="IPR002401">
    <property type="entry name" value="Cyt_P450_E_grp-I"/>
</dbReference>
<evidence type="ECO:0000256" key="4">
    <source>
        <dbReference type="ARBA" id="ARBA00022723"/>
    </source>
</evidence>
<evidence type="ECO:0000256" key="3">
    <source>
        <dbReference type="ARBA" id="ARBA00022617"/>
    </source>
</evidence>
<evidence type="ECO:0000256" key="6">
    <source>
        <dbReference type="ARBA" id="ARBA00023004"/>
    </source>
</evidence>
<dbReference type="InterPro" id="IPR050121">
    <property type="entry name" value="Cytochrome_P450_monoxygenase"/>
</dbReference>
<reference evidence="9" key="1">
    <citation type="journal article" date="2020" name="Stud. Mycol.">
        <title>101 Dothideomycetes genomes: a test case for predicting lifestyles and emergence of pathogens.</title>
        <authorList>
            <person name="Haridas S."/>
            <person name="Albert R."/>
            <person name="Binder M."/>
            <person name="Bloem J."/>
            <person name="Labutti K."/>
            <person name="Salamov A."/>
            <person name="Andreopoulos B."/>
            <person name="Baker S."/>
            <person name="Barry K."/>
            <person name="Bills G."/>
            <person name="Bluhm B."/>
            <person name="Cannon C."/>
            <person name="Castanera R."/>
            <person name="Culley D."/>
            <person name="Daum C."/>
            <person name="Ezra D."/>
            <person name="Gonzalez J."/>
            <person name="Henrissat B."/>
            <person name="Kuo A."/>
            <person name="Liang C."/>
            <person name="Lipzen A."/>
            <person name="Lutzoni F."/>
            <person name="Magnuson J."/>
            <person name="Mondo S."/>
            <person name="Nolan M."/>
            <person name="Ohm R."/>
            <person name="Pangilinan J."/>
            <person name="Park H.-J."/>
            <person name="Ramirez L."/>
            <person name="Alfaro M."/>
            <person name="Sun H."/>
            <person name="Tritt A."/>
            <person name="Yoshinaga Y."/>
            <person name="Zwiers L.-H."/>
            <person name="Turgeon B."/>
            <person name="Goodwin S."/>
            <person name="Spatafora J."/>
            <person name="Crous P."/>
            <person name="Grigoriev I."/>
        </authorList>
    </citation>
    <scope>NUCLEOTIDE SEQUENCE</scope>
    <source>
        <strain evidence="9">CBS 125425</strain>
    </source>
</reference>
<keyword evidence="7" id="KW-0503">Monooxygenase</keyword>
<dbReference type="SUPFAM" id="SSF48264">
    <property type="entry name" value="Cytochrome P450"/>
    <property type="match status" value="1"/>
</dbReference>
<keyword evidence="3 8" id="KW-0349">Heme</keyword>
<dbReference type="PRINTS" id="PR00463">
    <property type="entry name" value="EP450I"/>
</dbReference>